<evidence type="ECO:0000256" key="3">
    <source>
        <dbReference type="ARBA" id="ARBA00023122"/>
    </source>
</evidence>
<dbReference type="PANTHER" id="PTHR22777:SF27">
    <property type="entry name" value="MAGNESIUM AND COBALT EFFLUX PROTEIN CORC"/>
    <property type="match status" value="1"/>
</dbReference>
<keyword evidence="3 4" id="KW-0129">CBS domain</keyword>
<dbReference type="InterPro" id="IPR016169">
    <property type="entry name" value="FAD-bd_PCMH_sub2"/>
</dbReference>
<dbReference type="InterPro" id="IPR044751">
    <property type="entry name" value="Ion_transp-like_CBS"/>
</dbReference>
<keyword evidence="7" id="KW-1185">Reference proteome</keyword>
<gene>
    <name evidence="6" type="ORF">SAMN04244559_00444</name>
</gene>
<dbReference type="FunFam" id="3.10.580.10:FF:000002">
    <property type="entry name" value="Magnesium/cobalt efflux protein CorC"/>
    <property type="match status" value="1"/>
</dbReference>
<sequence length="303" mass="34085">MNDPGGSPSQRESEARDSLLRSVRGWLGLRRRARGGETVREALEELIEDRDDSETPIDDHERQLLGNILHLRGVTAADVKVPRADIVAVESRTTQEELIRLFIACGHSRLPVYRRTLDDVIGMVHIKDLLEILGQGKPFSLPRMVRRVQFVAPSMRATDLLLEMRLRRNHLALVVDEYGGIDGLVTIEDLVEQIVGEIADEHDHIEDADMTELADGTLEADARTAIEDFEERMGEVLTDEEREEVETLGGLVSFVAGRVPGRGELINHSAGLEFEVMDADPRRVKRVRVRRMPQDRLSAPQPD</sequence>
<evidence type="ECO:0000313" key="7">
    <source>
        <dbReference type="Proteomes" id="UP000182983"/>
    </source>
</evidence>
<dbReference type="AlphaFoldDB" id="A0A1H6GVZ3"/>
<dbReference type="EMBL" id="FNWO01000002">
    <property type="protein sequence ID" value="SEH27022.1"/>
    <property type="molecule type" value="Genomic_DNA"/>
</dbReference>
<dbReference type="Pfam" id="PF03471">
    <property type="entry name" value="CorC_HlyC"/>
    <property type="match status" value="1"/>
</dbReference>
<dbReference type="Gene3D" id="3.30.465.10">
    <property type="match status" value="1"/>
</dbReference>
<dbReference type="RefSeq" id="WP_074765138.1">
    <property type="nucleotide sequence ID" value="NZ_FNWO01000002.1"/>
</dbReference>
<dbReference type="GO" id="GO:0050660">
    <property type="term" value="F:flavin adenine dinucleotide binding"/>
    <property type="evidence" value="ECO:0007669"/>
    <property type="project" value="InterPro"/>
</dbReference>
<dbReference type="PROSITE" id="PS51371">
    <property type="entry name" value="CBS"/>
    <property type="match status" value="2"/>
</dbReference>
<evidence type="ECO:0000259" key="5">
    <source>
        <dbReference type="PROSITE" id="PS51371"/>
    </source>
</evidence>
<dbReference type="Pfam" id="PF00571">
    <property type="entry name" value="CBS"/>
    <property type="match status" value="2"/>
</dbReference>
<name>A0A1H6GVZ3_MAGFU</name>
<comment type="similarity">
    <text evidence="1">Belongs to the UPF0053 family. Hemolysin C subfamily.</text>
</comment>
<dbReference type="SUPFAM" id="SSF54631">
    <property type="entry name" value="CBS-domain pair"/>
    <property type="match status" value="1"/>
</dbReference>
<evidence type="ECO:0000256" key="2">
    <source>
        <dbReference type="ARBA" id="ARBA00022737"/>
    </source>
</evidence>
<dbReference type="SMART" id="SM00116">
    <property type="entry name" value="CBS"/>
    <property type="match status" value="2"/>
</dbReference>
<feature type="domain" description="CBS" evidence="5">
    <location>
        <begin position="144"/>
        <end position="201"/>
    </location>
</feature>
<accession>A0A1H6GVZ3</accession>
<evidence type="ECO:0000256" key="1">
    <source>
        <dbReference type="ARBA" id="ARBA00006446"/>
    </source>
</evidence>
<reference evidence="7" key="1">
    <citation type="submission" date="2016-10" db="EMBL/GenBank/DDBJ databases">
        <authorList>
            <person name="Varghese N."/>
            <person name="Submissions S."/>
        </authorList>
    </citation>
    <scope>NUCLEOTIDE SEQUENCE [LARGE SCALE GENOMIC DNA]</scope>
    <source>
        <strain evidence="7">DSM 13234</strain>
    </source>
</reference>
<dbReference type="Gene3D" id="3.10.580.10">
    <property type="entry name" value="CBS-domain"/>
    <property type="match status" value="1"/>
</dbReference>
<organism evidence="6 7">
    <name type="scientific">Magnetospirillum fulvum</name>
    <name type="common">Rhodospirillum fulvum</name>
    <dbReference type="NCBI Taxonomy" id="1082"/>
    <lineage>
        <taxon>Bacteria</taxon>
        <taxon>Pseudomonadati</taxon>
        <taxon>Pseudomonadota</taxon>
        <taxon>Alphaproteobacteria</taxon>
        <taxon>Rhodospirillales</taxon>
        <taxon>Rhodospirillaceae</taxon>
        <taxon>Magnetospirillum</taxon>
    </lineage>
</organism>
<dbReference type="SUPFAM" id="SSF56176">
    <property type="entry name" value="FAD-binding/transporter-associated domain-like"/>
    <property type="match status" value="1"/>
</dbReference>
<protein>
    <submittedName>
        <fullName evidence="6">CBS domain-containing protein</fullName>
    </submittedName>
</protein>
<dbReference type="PANTHER" id="PTHR22777">
    <property type="entry name" value="HEMOLYSIN-RELATED"/>
    <property type="match status" value="1"/>
</dbReference>
<keyword evidence="2" id="KW-0677">Repeat</keyword>
<dbReference type="InterPro" id="IPR005170">
    <property type="entry name" value="Transptr-assoc_dom"/>
</dbReference>
<dbReference type="InterPro" id="IPR036318">
    <property type="entry name" value="FAD-bd_PCMH-like_sf"/>
</dbReference>
<dbReference type="SMART" id="SM01091">
    <property type="entry name" value="CorC_HlyC"/>
    <property type="match status" value="1"/>
</dbReference>
<proteinExistence type="inferred from homology"/>
<evidence type="ECO:0000256" key="4">
    <source>
        <dbReference type="PROSITE-ProRule" id="PRU00703"/>
    </source>
</evidence>
<dbReference type="Proteomes" id="UP000182983">
    <property type="component" value="Unassembled WGS sequence"/>
</dbReference>
<dbReference type="CDD" id="cd04590">
    <property type="entry name" value="CBS_pair_CorC_HlyC_assoc"/>
    <property type="match status" value="1"/>
</dbReference>
<evidence type="ECO:0000313" key="6">
    <source>
        <dbReference type="EMBL" id="SEH27022.1"/>
    </source>
</evidence>
<dbReference type="GO" id="GO:0005886">
    <property type="term" value="C:plasma membrane"/>
    <property type="evidence" value="ECO:0007669"/>
    <property type="project" value="TreeGrafter"/>
</dbReference>
<dbReference type="OrthoDB" id="9805314at2"/>
<dbReference type="InterPro" id="IPR000644">
    <property type="entry name" value="CBS_dom"/>
</dbReference>
<feature type="domain" description="CBS" evidence="5">
    <location>
        <begin position="81"/>
        <end position="139"/>
    </location>
</feature>
<dbReference type="InterPro" id="IPR046342">
    <property type="entry name" value="CBS_dom_sf"/>
</dbReference>